<reference evidence="1 2" key="1">
    <citation type="submission" date="2021-01" db="EMBL/GenBank/DDBJ databases">
        <title>Actinoplanes sp. nov. LDG1-01 isolated from lichen.</title>
        <authorList>
            <person name="Saeng-In P."/>
            <person name="Phongsopitanun W."/>
            <person name="Kanchanasin P."/>
            <person name="Yuki M."/>
            <person name="Kudo T."/>
            <person name="Ohkuma M."/>
            <person name="Tanasupawat S."/>
        </authorList>
    </citation>
    <scope>NUCLEOTIDE SEQUENCE [LARGE SCALE GENOMIC DNA]</scope>
    <source>
        <strain evidence="1 2">LDG1-01</strain>
    </source>
</reference>
<sequence length="415" mass="46683">MSIIVSMLVNAMTSAVQSAAERKASAVYGRIRERVTKRYGPAVAARFAMLERNPLSREAQVALARALSRSKAARDSELLKLVQVLGPLLQNPMSEAVGADLDEVLQRGRGTDDLDEIMQRHVGLVIKTRGKYKVDDTNLLTPNLSEAGAVPSRTRKELAGLHDRVRGVVERIALLIENGKYEDAEQALRTIPMAVAEREKAERLIAVDKRMHISFQTLRTTVEFFSDLNERMLDRLEREQQPDRQLTMMLGNAIVVYELADFAIDYVHKFVAEGGPELEAVQQEVRTSMNEIRARNEALDEQARSGRIEEAVRAQTLQTIAQRRAVIDEVEREWRAYTGDVRKLSTIVDEVRAKVPTLELIRDNAGVQLHLVQLIALMRFLKQNTDAIRGTLIVLQSLRLAPLTVNRVRRLIGSP</sequence>
<proteinExistence type="predicted"/>
<dbReference type="Proteomes" id="UP000598996">
    <property type="component" value="Unassembled WGS sequence"/>
</dbReference>
<organism evidence="1 2">
    <name type="scientific">Paractinoplanes lichenicola</name>
    <dbReference type="NCBI Taxonomy" id="2802976"/>
    <lineage>
        <taxon>Bacteria</taxon>
        <taxon>Bacillati</taxon>
        <taxon>Actinomycetota</taxon>
        <taxon>Actinomycetes</taxon>
        <taxon>Micromonosporales</taxon>
        <taxon>Micromonosporaceae</taxon>
        <taxon>Paractinoplanes</taxon>
    </lineage>
</organism>
<accession>A0ABS1VVN7</accession>
<name>A0ABS1VVN7_9ACTN</name>
<gene>
    <name evidence="1" type="ORF">JKJ07_29695</name>
</gene>
<evidence type="ECO:0000313" key="1">
    <source>
        <dbReference type="EMBL" id="MBL7258493.1"/>
    </source>
</evidence>
<evidence type="ECO:0000313" key="2">
    <source>
        <dbReference type="Proteomes" id="UP000598996"/>
    </source>
</evidence>
<keyword evidence="2" id="KW-1185">Reference proteome</keyword>
<dbReference type="RefSeq" id="WP_202995169.1">
    <property type="nucleotide sequence ID" value="NZ_JAENHO010000009.1"/>
</dbReference>
<protein>
    <submittedName>
        <fullName evidence="1">Uncharacterized protein</fullName>
    </submittedName>
</protein>
<dbReference type="EMBL" id="JAENHO010000009">
    <property type="protein sequence ID" value="MBL7258493.1"/>
    <property type="molecule type" value="Genomic_DNA"/>
</dbReference>
<comment type="caution">
    <text evidence="1">The sequence shown here is derived from an EMBL/GenBank/DDBJ whole genome shotgun (WGS) entry which is preliminary data.</text>
</comment>